<dbReference type="RefSeq" id="WP_114290437.1">
    <property type="nucleotide sequence ID" value="NZ_CP081461.1"/>
</dbReference>
<reference evidence="3 4" key="1">
    <citation type="submission" date="2017-05" db="EMBL/GenBank/DDBJ databases">
        <title>Vagococcus spp. assemblies.</title>
        <authorList>
            <person name="Gulvik C.A."/>
        </authorList>
    </citation>
    <scope>NUCLEOTIDE SEQUENCE [LARGE SCALE GENOMIC DNA]</scope>
    <source>
        <strain evidence="3 4">NCFB 2497</strain>
    </source>
</reference>
<dbReference type="InterPro" id="IPR017853">
    <property type="entry name" value="GH"/>
</dbReference>
<evidence type="ECO:0000256" key="1">
    <source>
        <dbReference type="ARBA" id="ARBA00022801"/>
    </source>
</evidence>
<evidence type="ECO:0000313" key="3">
    <source>
        <dbReference type="EMBL" id="RST99420.1"/>
    </source>
</evidence>
<dbReference type="PANTHER" id="PTHR43053:SF4">
    <property type="entry name" value="MYOGENESIS-REGULATING GLYCOSIDASE"/>
    <property type="match status" value="1"/>
</dbReference>
<keyword evidence="1" id="KW-0378">Hydrolase</keyword>
<gene>
    <name evidence="3" type="ORF">CBF32_11795</name>
</gene>
<dbReference type="InterPro" id="IPR050985">
    <property type="entry name" value="Alpha-glycosidase_related"/>
</dbReference>
<dbReference type="InterPro" id="IPR013785">
    <property type="entry name" value="Aldolase_TIM"/>
</dbReference>
<dbReference type="EMBL" id="NGJX01000015">
    <property type="protein sequence ID" value="RST99420.1"/>
    <property type="molecule type" value="Genomic_DNA"/>
</dbReference>
<dbReference type="InterPro" id="IPR002252">
    <property type="entry name" value="Glyco_hydro_36"/>
</dbReference>
<dbReference type="Pfam" id="PF02065">
    <property type="entry name" value="Melibiase"/>
    <property type="match status" value="1"/>
</dbReference>
<proteinExistence type="predicted"/>
<dbReference type="GO" id="GO:0004557">
    <property type="term" value="F:alpha-galactosidase activity"/>
    <property type="evidence" value="ECO:0007669"/>
    <property type="project" value="InterPro"/>
</dbReference>
<dbReference type="GeneID" id="63147420"/>
<dbReference type="PANTHER" id="PTHR43053">
    <property type="entry name" value="GLYCOSIDASE FAMILY 31"/>
    <property type="match status" value="1"/>
</dbReference>
<dbReference type="SUPFAM" id="SSF51445">
    <property type="entry name" value="(Trans)glycosidases"/>
    <property type="match status" value="1"/>
</dbReference>
<evidence type="ECO:0000256" key="2">
    <source>
        <dbReference type="ARBA" id="ARBA00023295"/>
    </source>
</evidence>
<accession>A0A369AMF5</accession>
<dbReference type="AlphaFoldDB" id="A0A369AMF5"/>
<comment type="caution">
    <text evidence="3">The sequence shown here is derived from an EMBL/GenBank/DDBJ whole genome shotgun (WGS) entry which is preliminary data.</text>
</comment>
<sequence>MLQPTLYLNDELTTNLIEFVSLKENIQYLSVEGRKGQRLKLVYLVPILDLQFMWYPSSDGVVFLNNEWDKGVTTRLNQSLPLICLMNQNNHSLFSIAVNELINEVELTVGVHEESASAKVTIETIIPKENYEIKLSIFDKKRQWTEVVERQVKWLYQESDSRLPRVPSTSFEPVLSTWYSFHQQVTASEVFEESIAYKNLGAKTLILDDGWQTSDNSRRYAYAGDWEVSLDKFPDFSQHIKKVQELDMSYLVWLSLPYIGEKSQNWELFKEDLLYVDDFQRAGILDIRKEKVQNYLAETVKKFIDAYPINGLKIDFLETFFSEKIDSYEIGEGLLAFLEKLKLILEDRADFLIEYRQDYINPLMMQYCQIVRSKDCPNNYVLNRIRTIDLRLSCPFTAVHSDMIMWNNEERIEDAALHLINTIFSVPQLSMRYDELSKEEIEMIMFWFSFIKEHQDLLLKSTFEPLYPQEGYSVVRVGQENKSLVGIFGEDKIVDSTEEVSKQRLFVNGTKTDKLYITLPKGTYHLAAKTCLGHVSTSKKIILSETQLLAYHVPKSGVLIIDTE</sequence>
<dbReference type="Gene3D" id="3.20.20.70">
    <property type="entry name" value="Aldolase class I"/>
    <property type="match status" value="1"/>
</dbReference>
<evidence type="ECO:0000313" key="4">
    <source>
        <dbReference type="Proteomes" id="UP000288197"/>
    </source>
</evidence>
<dbReference type="Proteomes" id="UP000288197">
    <property type="component" value="Unassembled WGS sequence"/>
</dbReference>
<dbReference type="GO" id="GO:0016052">
    <property type="term" value="P:carbohydrate catabolic process"/>
    <property type="evidence" value="ECO:0007669"/>
    <property type="project" value="InterPro"/>
</dbReference>
<keyword evidence="2" id="KW-0326">Glycosidase</keyword>
<protein>
    <submittedName>
        <fullName evidence="3">Uncharacterized protein</fullName>
    </submittedName>
</protein>
<organism evidence="3 4">
    <name type="scientific">Vagococcus fluvialis</name>
    <dbReference type="NCBI Taxonomy" id="2738"/>
    <lineage>
        <taxon>Bacteria</taxon>
        <taxon>Bacillati</taxon>
        <taxon>Bacillota</taxon>
        <taxon>Bacilli</taxon>
        <taxon>Lactobacillales</taxon>
        <taxon>Enterococcaceae</taxon>
        <taxon>Vagococcus</taxon>
    </lineage>
</organism>
<keyword evidence="4" id="KW-1185">Reference proteome</keyword>
<name>A0A369AMF5_9ENTE</name>
<dbReference type="CDD" id="cd14791">
    <property type="entry name" value="GH36"/>
    <property type="match status" value="1"/>
</dbReference>
<dbReference type="OrthoDB" id="176168at2"/>